<dbReference type="EMBL" id="MSFK01000004">
    <property type="protein sequence ID" value="PWY94679.1"/>
    <property type="molecule type" value="Genomic_DNA"/>
</dbReference>
<comment type="caution">
    <text evidence="2">The sequence shown here is derived from an EMBL/GenBank/DDBJ whole genome shotgun (WGS) entry which is preliminary data.</text>
</comment>
<dbReference type="InterPro" id="IPR053137">
    <property type="entry name" value="NLR-like"/>
</dbReference>
<dbReference type="GO" id="GO:0009116">
    <property type="term" value="P:nucleoside metabolic process"/>
    <property type="evidence" value="ECO:0007669"/>
    <property type="project" value="InterPro"/>
</dbReference>
<name>A0A317X821_9EURO</name>
<accession>A0A317X821</accession>
<evidence type="ECO:0000313" key="2">
    <source>
        <dbReference type="EMBL" id="PWY94679.1"/>
    </source>
</evidence>
<feature type="chain" id="PRO_5016451415" evidence="1">
    <location>
        <begin position="29"/>
        <end position="332"/>
    </location>
</feature>
<dbReference type="SUPFAM" id="SSF53167">
    <property type="entry name" value="Purine and uridine phosphorylases"/>
    <property type="match status" value="1"/>
</dbReference>
<dbReference type="STRING" id="1450535.A0A317X821"/>
<feature type="signal peptide" evidence="1">
    <location>
        <begin position="1"/>
        <end position="28"/>
    </location>
</feature>
<gene>
    <name evidence="2" type="ORF">BO94DRAFT_610138</name>
</gene>
<dbReference type="GO" id="GO:0003824">
    <property type="term" value="F:catalytic activity"/>
    <property type="evidence" value="ECO:0007669"/>
    <property type="project" value="InterPro"/>
</dbReference>
<dbReference type="Proteomes" id="UP000246702">
    <property type="component" value="Unassembled WGS sequence"/>
</dbReference>
<dbReference type="InterPro" id="IPR035994">
    <property type="entry name" value="Nucleoside_phosphorylase_sf"/>
</dbReference>
<sequence>MVARHLAHHNYTVAWVCVLACEVDAARALLDEEDDPLEPLFGDNNVYVLGRMWKLNVVIASPSIRGDTPMGQAVAHLIRTFHNIRFGLLVGVGGGAPDLAHLDPSNDIRLGDVVVSYPTGKHGGVINYNAPSWKDENSPEIESRLTAPPNALMSGVERLQCDHRFSKGKEKMLSNVEVAFTRLTEVHHYPIHYSVPGHDPDQLFNAVYNHVGGKSDCGRCDPGEIIKRAQRTKDEPQVHYGLIASADRDVNSTKLRDLLRNSWGVACLEMEAGGSLIDFPCVFIRGISDYCDTHRSDEWQPYAAASASAYAKDLLRLMGPEQVGGIRLAQGP</sequence>
<reference evidence="2 3" key="1">
    <citation type="submission" date="2016-12" db="EMBL/GenBank/DDBJ databases">
        <title>The genomes of Aspergillus section Nigri reveals drivers in fungal speciation.</title>
        <authorList>
            <consortium name="DOE Joint Genome Institute"/>
            <person name="Vesth T.C."/>
            <person name="Nybo J."/>
            <person name="Theobald S."/>
            <person name="Brandl J."/>
            <person name="Frisvad J.C."/>
            <person name="Nielsen K.F."/>
            <person name="Lyhne E.K."/>
            <person name="Kogle M.E."/>
            <person name="Kuo A."/>
            <person name="Riley R."/>
            <person name="Clum A."/>
            <person name="Nolan M."/>
            <person name="Lipzen A."/>
            <person name="Salamov A."/>
            <person name="Henrissat B."/>
            <person name="Wiebenga A."/>
            <person name="De Vries R.P."/>
            <person name="Grigoriev I.V."/>
            <person name="Mortensen U.H."/>
            <person name="Andersen M.R."/>
            <person name="Baker S.E."/>
        </authorList>
    </citation>
    <scope>NUCLEOTIDE SEQUENCE [LARGE SCALE GENOMIC DNA]</scope>
    <source>
        <strain evidence="2 3">CBS 115572</strain>
    </source>
</reference>
<protein>
    <submittedName>
        <fullName evidence="2">Purine and uridine phosphorylase</fullName>
    </submittedName>
</protein>
<organism evidence="2 3">
    <name type="scientific">Aspergillus sclerotioniger CBS 115572</name>
    <dbReference type="NCBI Taxonomy" id="1450535"/>
    <lineage>
        <taxon>Eukaryota</taxon>
        <taxon>Fungi</taxon>
        <taxon>Dikarya</taxon>
        <taxon>Ascomycota</taxon>
        <taxon>Pezizomycotina</taxon>
        <taxon>Eurotiomycetes</taxon>
        <taxon>Eurotiomycetidae</taxon>
        <taxon>Eurotiales</taxon>
        <taxon>Aspergillaceae</taxon>
        <taxon>Aspergillus</taxon>
        <taxon>Aspergillus subgen. Circumdati</taxon>
    </lineage>
</organism>
<keyword evidence="1" id="KW-0732">Signal</keyword>
<evidence type="ECO:0000256" key="1">
    <source>
        <dbReference type="SAM" id="SignalP"/>
    </source>
</evidence>
<dbReference type="OrthoDB" id="1577640at2759"/>
<keyword evidence="3" id="KW-1185">Reference proteome</keyword>
<dbReference type="PANTHER" id="PTHR46082:SF11">
    <property type="entry name" value="AAA+ ATPASE DOMAIN-CONTAINING PROTEIN-RELATED"/>
    <property type="match status" value="1"/>
</dbReference>
<dbReference type="AlphaFoldDB" id="A0A317X821"/>
<dbReference type="RefSeq" id="XP_025471440.1">
    <property type="nucleotide sequence ID" value="XM_025616604.1"/>
</dbReference>
<evidence type="ECO:0000313" key="3">
    <source>
        <dbReference type="Proteomes" id="UP000246702"/>
    </source>
</evidence>
<dbReference type="PANTHER" id="PTHR46082">
    <property type="entry name" value="ATP/GTP-BINDING PROTEIN-RELATED"/>
    <property type="match status" value="1"/>
</dbReference>
<proteinExistence type="predicted"/>
<dbReference type="Gene3D" id="3.40.50.1580">
    <property type="entry name" value="Nucleoside phosphorylase domain"/>
    <property type="match status" value="1"/>
</dbReference>
<dbReference type="GeneID" id="37118747"/>